<comment type="similarity">
    <text evidence="2">Belongs to the TMEM19 family.</text>
</comment>
<dbReference type="STRING" id="29655.A0A0K9NR48"/>
<dbReference type="Proteomes" id="UP000036987">
    <property type="component" value="Unassembled WGS sequence"/>
</dbReference>
<sequence length="332" mass="35472">MPAMLSFFASSYSYFSPSIFRAIPPSPYKPSSLYRVHRFLVPNSTTLTKTLPITITARNFRFPSPRSSPISMSVFQLMDVIRMSPPTWESSLLSNLLIFAIGSPLLVAGLSLSGIVSAFLLGTLTWRAFGTSGFILVATYFVIGTAVTKLKIAQKEAEGVAEKRRGRRGPSSVVGSSAAGLVCALLSIYGIGGVHFLKFWNLGFVSSFCTKLSDTASSEIGKAYGKTTYLATNLKIVPRGTEGAVSVEGTVSGVCAATILAAVSYFLGEIDVRAAIICVIASQIANFGESLIGASLQEKEGFLWLNNDVVNVINISIGCVLAILMQHLVEKI</sequence>
<evidence type="ECO:0000256" key="5">
    <source>
        <dbReference type="ARBA" id="ARBA00023136"/>
    </source>
</evidence>
<keyword evidence="5 6" id="KW-0472">Membrane</keyword>
<evidence type="ECO:0000256" key="1">
    <source>
        <dbReference type="ARBA" id="ARBA00004141"/>
    </source>
</evidence>
<comment type="caution">
    <text evidence="7">The sequence shown here is derived from an EMBL/GenBank/DDBJ whole genome shotgun (WGS) entry which is preliminary data.</text>
</comment>
<reference evidence="8" key="1">
    <citation type="journal article" date="2016" name="Nature">
        <title>The genome of the seagrass Zostera marina reveals angiosperm adaptation to the sea.</title>
        <authorList>
            <person name="Olsen J.L."/>
            <person name="Rouze P."/>
            <person name="Verhelst B."/>
            <person name="Lin Y.-C."/>
            <person name="Bayer T."/>
            <person name="Collen J."/>
            <person name="Dattolo E."/>
            <person name="De Paoli E."/>
            <person name="Dittami S."/>
            <person name="Maumus F."/>
            <person name="Michel G."/>
            <person name="Kersting A."/>
            <person name="Lauritano C."/>
            <person name="Lohaus R."/>
            <person name="Toepel M."/>
            <person name="Tonon T."/>
            <person name="Vanneste K."/>
            <person name="Amirebrahimi M."/>
            <person name="Brakel J."/>
            <person name="Bostroem C."/>
            <person name="Chovatia M."/>
            <person name="Grimwood J."/>
            <person name="Jenkins J.W."/>
            <person name="Jueterbock A."/>
            <person name="Mraz A."/>
            <person name="Stam W.T."/>
            <person name="Tice H."/>
            <person name="Bornberg-Bauer E."/>
            <person name="Green P.J."/>
            <person name="Pearson G.A."/>
            <person name="Procaccini G."/>
            <person name="Duarte C.M."/>
            <person name="Schmutz J."/>
            <person name="Reusch T.B.H."/>
            <person name="Van de Peer Y."/>
        </authorList>
    </citation>
    <scope>NUCLEOTIDE SEQUENCE [LARGE SCALE GENOMIC DNA]</scope>
    <source>
        <strain evidence="8">cv. Finnish</strain>
    </source>
</reference>
<dbReference type="GO" id="GO:0009706">
    <property type="term" value="C:chloroplast inner membrane"/>
    <property type="evidence" value="ECO:0000318"/>
    <property type="project" value="GO_Central"/>
</dbReference>
<evidence type="ECO:0000256" key="2">
    <source>
        <dbReference type="ARBA" id="ARBA00009012"/>
    </source>
</evidence>
<dbReference type="InterPro" id="IPR002794">
    <property type="entry name" value="DUF92_TMEM19"/>
</dbReference>
<dbReference type="Pfam" id="PF01940">
    <property type="entry name" value="DUF92"/>
    <property type="match status" value="1"/>
</dbReference>
<evidence type="ECO:0000256" key="4">
    <source>
        <dbReference type="ARBA" id="ARBA00022989"/>
    </source>
</evidence>
<dbReference type="AlphaFoldDB" id="A0A0K9NR48"/>
<keyword evidence="3 6" id="KW-0812">Transmembrane</keyword>
<comment type="subcellular location">
    <subcellularLocation>
        <location evidence="1">Membrane</location>
        <topology evidence="1">Multi-pass membrane protein</topology>
    </subcellularLocation>
</comment>
<dbReference type="OMA" id="AYGKRTF"/>
<gene>
    <name evidence="7" type="ORF">ZOSMA_76G00160</name>
</gene>
<dbReference type="OrthoDB" id="30881at2759"/>
<keyword evidence="4 6" id="KW-1133">Transmembrane helix</keyword>
<feature type="transmembrane region" description="Helical" evidence="6">
    <location>
        <begin position="92"/>
        <end position="121"/>
    </location>
</feature>
<organism evidence="7 8">
    <name type="scientific">Zostera marina</name>
    <name type="common">Eelgrass</name>
    <dbReference type="NCBI Taxonomy" id="29655"/>
    <lineage>
        <taxon>Eukaryota</taxon>
        <taxon>Viridiplantae</taxon>
        <taxon>Streptophyta</taxon>
        <taxon>Embryophyta</taxon>
        <taxon>Tracheophyta</taxon>
        <taxon>Spermatophyta</taxon>
        <taxon>Magnoliopsida</taxon>
        <taxon>Liliopsida</taxon>
        <taxon>Zosteraceae</taxon>
        <taxon>Zostera</taxon>
    </lineage>
</organism>
<feature type="transmembrane region" description="Helical" evidence="6">
    <location>
        <begin position="173"/>
        <end position="197"/>
    </location>
</feature>
<evidence type="ECO:0000256" key="3">
    <source>
        <dbReference type="ARBA" id="ARBA00022692"/>
    </source>
</evidence>
<evidence type="ECO:0000256" key="6">
    <source>
        <dbReference type="SAM" id="Phobius"/>
    </source>
</evidence>
<name>A0A0K9NR48_ZOSMR</name>
<proteinExistence type="inferred from homology"/>
<dbReference type="EMBL" id="LFYR01001927">
    <property type="protein sequence ID" value="KMZ58460.1"/>
    <property type="molecule type" value="Genomic_DNA"/>
</dbReference>
<feature type="transmembrane region" description="Helical" evidence="6">
    <location>
        <begin position="133"/>
        <end position="152"/>
    </location>
</feature>
<evidence type="ECO:0000313" key="8">
    <source>
        <dbReference type="Proteomes" id="UP000036987"/>
    </source>
</evidence>
<accession>A0A0K9NR48</accession>
<dbReference type="PANTHER" id="PTHR13353:SF5">
    <property type="entry name" value="TRANSMEMBRANE PROTEIN 19"/>
    <property type="match status" value="1"/>
</dbReference>
<protein>
    <submittedName>
        <fullName evidence="7">Integral membrane family protein</fullName>
    </submittedName>
</protein>
<keyword evidence="8" id="KW-1185">Reference proteome</keyword>
<dbReference type="PANTHER" id="PTHR13353">
    <property type="entry name" value="TRANSMEMBRANE PROTEIN 19"/>
    <property type="match status" value="1"/>
</dbReference>
<evidence type="ECO:0000313" key="7">
    <source>
        <dbReference type="EMBL" id="KMZ58460.1"/>
    </source>
</evidence>